<name>A0ABD1BBG7_CARAN</name>
<accession>A0ABD1BBG7</accession>
<gene>
    <name evidence="1" type="ORF">V5N11_035340</name>
</gene>
<dbReference type="PANTHER" id="PTHR33223">
    <property type="entry name" value="CCHC-TYPE DOMAIN-CONTAINING PROTEIN"/>
    <property type="match status" value="1"/>
</dbReference>
<evidence type="ECO:0000313" key="2">
    <source>
        <dbReference type="Proteomes" id="UP001558713"/>
    </source>
</evidence>
<protein>
    <submittedName>
        <fullName evidence="1">Uncharacterized protein</fullName>
    </submittedName>
</protein>
<sequence>MNNKHRVMETWSFNRLGLLMSQNARVIAMEIPTPPIMANNFEIKSSLINIMQNQRYNGLSLEDPLDHLDQFERLCQTVKMNGVAEESIKMILFRFSLRNKASQCEKNMALELVSTWDLYKKPFLTKFFPKQNHRIQHVRKKMIWQ</sequence>
<evidence type="ECO:0000313" key="1">
    <source>
        <dbReference type="EMBL" id="KAL1209275.1"/>
    </source>
</evidence>
<dbReference type="AlphaFoldDB" id="A0ABD1BBG7"/>
<dbReference type="PANTHER" id="PTHR33223:SF11">
    <property type="entry name" value="ELEMENT PROTEIN, PUTATIVE-RELATED"/>
    <property type="match status" value="1"/>
</dbReference>
<proteinExistence type="predicted"/>
<keyword evidence="2" id="KW-1185">Reference proteome</keyword>
<comment type="caution">
    <text evidence="1">The sequence shown here is derived from an EMBL/GenBank/DDBJ whole genome shotgun (WGS) entry which is preliminary data.</text>
</comment>
<reference evidence="1 2" key="1">
    <citation type="submission" date="2024-04" db="EMBL/GenBank/DDBJ databases">
        <title>Genome assembly C_amara_ONT_v2.</title>
        <authorList>
            <person name="Yant L."/>
            <person name="Moore C."/>
            <person name="Slenker M."/>
        </authorList>
    </citation>
    <scope>NUCLEOTIDE SEQUENCE [LARGE SCALE GENOMIC DNA]</scope>
    <source>
        <tissue evidence="1">Leaf</tissue>
    </source>
</reference>
<dbReference type="EMBL" id="JBANAX010000422">
    <property type="protein sequence ID" value="KAL1209275.1"/>
    <property type="molecule type" value="Genomic_DNA"/>
</dbReference>
<organism evidence="1 2">
    <name type="scientific">Cardamine amara subsp. amara</name>
    <dbReference type="NCBI Taxonomy" id="228776"/>
    <lineage>
        <taxon>Eukaryota</taxon>
        <taxon>Viridiplantae</taxon>
        <taxon>Streptophyta</taxon>
        <taxon>Embryophyta</taxon>
        <taxon>Tracheophyta</taxon>
        <taxon>Spermatophyta</taxon>
        <taxon>Magnoliopsida</taxon>
        <taxon>eudicotyledons</taxon>
        <taxon>Gunneridae</taxon>
        <taxon>Pentapetalae</taxon>
        <taxon>rosids</taxon>
        <taxon>malvids</taxon>
        <taxon>Brassicales</taxon>
        <taxon>Brassicaceae</taxon>
        <taxon>Cardamineae</taxon>
        <taxon>Cardamine</taxon>
    </lineage>
</organism>
<dbReference type="Proteomes" id="UP001558713">
    <property type="component" value="Unassembled WGS sequence"/>
</dbReference>